<protein>
    <submittedName>
        <fullName evidence="2">Uncharacterized protein</fullName>
    </submittedName>
</protein>
<feature type="region of interest" description="Disordered" evidence="1">
    <location>
        <begin position="18"/>
        <end position="47"/>
    </location>
</feature>
<dbReference type="Proteomes" id="UP000198882">
    <property type="component" value="Unassembled WGS sequence"/>
</dbReference>
<accession>A0A1G9E9T7</accession>
<dbReference type="RefSeq" id="WP_090310623.1">
    <property type="nucleotide sequence ID" value="NZ_FNFE01000006.1"/>
</dbReference>
<evidence type="ECO:0000313" key="2">
    <source>
        <dbReference type="EMBL" id="SDK72919.1"/>
    </source>
</evidence>
<evidence type="ECO:0000313" key="3">
    <source>
        <dbReference type="Proteomes" id="UP000198882"/>
    </source>
</evidence>
<gene>
    <name evidence="2" type="ORF">SAMN04515672_3821</name>
</gene>
<name>A0A1G9E9T7_9EURY</name>
<dbReference type="EMBL" id="FNFE01000006">
    <property type="protein sequence ID" value="SDK72919.1"/>
    <property type="molecule type" value="Genomic_DNA"/>
</dbReference>
<sequence>MDRRSMLVGTAIALATPLAGCLSEDDAGESAPDDGAEDGDPPETADDTLEYDVHQVGFFRATYDPLEDDAVGSLEVFESAADAHDRAPLEEIDATDPSATEEFVTETDFERDLLCSVVTTWPNTSDAAVEVETLERRDDRLVATARATGKQAGDDAPSFPVALVRVTVEDDPPVELEMTVVDGRENEETLRADVS</sequence>
<evidence type="ECO:0000256" key="1">
    <source>
        <dbReference type="SAM" id="MobiDB-lite"/>
    </source>
</evidence>
<organism evidence="2 3">
    <name type="scientific">Natronorubrum texcoconense</name>
    <dbReference type="NCBI Taxonomy" id="1095776"/>
    <lineage>
        <taxon>Archaea</taxon>
        <taxon>Methanobacteriati</taxon>
        <taxon>Methanobacteriota</taxon>
        <taxon>Stenosarchaea group</taxon>
        <taxon>Halobacteria</taxon>
        <taxon>Halobacteriales</taxon>
        <taxon>Natrialbaceae</taxon>
        <taxon>Natronorubrum</taxon>
    </lineage>
</organism>
<keyword evidence="3" id="KW-1185">Reference proteome</keyword>
<reference evidence="3" key="1">
    <citation type="submission" date="2016-10" db="EMBL/GenBank/DDBJ databases">
        <authorList>
            <person name="Varghese N."/>
            <person name="Submissions S."/>
        </authorList>
    </citation>
    <scope>NUCLEOTIDE SEQUENCE [LARGE SCALE GENOMIC DNA]</scope>
    <source>
        <strain evidence="3">B4,CECT 8067,JCM 17497</strain>
    </source>
</reference>
<dbReference type="STRING" id="1095776.SAMN04515672_3821"/>
<dbReference type="AlphaFoldDB" id="A0A1G9E9T7"/>
<proteinExistence type="predicted"/>
<feature type="compositionally biased region" description="Acidic residues" evidence="1">
    <location>
        <begin position="23"/>
        <end position="47"/>
    </location>
</feature>